<keyword evidence="1" id="KW-0808">Transferase</keyword>
<organism evidence="7 8">
    <name type="scientific">Nakamurella leprariae</name>
    <dbReference type="NCBI Taxonomy" id="2803911"/>
    <lineage>
        <taxon>Bacteria</taxon>
        <taxon>Bacillati</taxon>
        <taxon>Actinomycetota</taxon>
        <taxon>Actinomycetes</taxon>
        <taxon>Nakamurellales</taxon>
        <taxon>Nakamurellaceae</taxon>
        <taxon>Nakamurella</taxon>
    </lineage>
</organism>
<keyword evidence="5" id="KW-0472">Membrane</keyword>
<gene>
    <name evidence="7" type="ORF">JL106_20180</name>
</gene>
<feature type="domain" description="SteA-like C-terminal" evidence="6">
    <location>
        <begin position="332"/>
        <end position="380"/>
    </location>
</feature>
<dbReference type="Proteomes" id="UP000663792">
    <property type="component" value="Unassembled WGS sequence"/>
</dbReference>
<keyword evidence="5" id="KW-0812">Transmembrane</keyword>
<keyword evidence="2" id="KW-0547">Nucleotide-binding</keyword>
<dbReference type="Pfam" id="PF12555">
    <property type="entry name" value="SteA-like_C"/>
    <property type="match status" value="1"/>
</dbReference>
<evidence type="ECO:0000256" key="2">
    <source>
        <dbReference type="ARBA" id="ARBA00022741"/>
    </source>
</evidence>
<accession>A0A938YGR7</accession>
<dbReference type="InterPro" id="IPR036759">
    <property type="entry name" value="TPK_catalytic_sf"/>
</dbReference>
<dbReference type="NCBIfam" id="NF040608">
    <property type="entry name" value="division_SteA"/>
    <property type="match status" value="1"/>
</dbReference>
<evidence type="ECO:0000259" key="6">
    <source>
        <dbReference type="Pfam" id="PF12555"/>
    </source>
</evidence>
<proteinExistence type="predicted"/>
<keyword evidence="5" id="KW-1133">Transmembrane helix</keyword>
<dbReference type="RefSeq" id="WP_205262574.1">
    <property type="nucleotide sequence ID" value="NZ_JAERWK010000031.1"/>
</dbReference>
<dbReference type="GO" id="GO:0005524">
    <property type="term" value="F:ATP binding"/>
    <property type="evidence" value="ECO:0007669"/>
    <property type="project" value="UniProtKB-KW"/>
</dbReference>
<reference evidence="7" key="1">
    <citation type="submission" date="2021-01" db="EMBL/GenBank/DDBJ databases">
        <title>YIM 132084 draft genome.</title>
        <authorList>
            <person name="An D."/>
        </authorList>
    </citation>
    <scope>NUCLEOTIDE SEQUENCE</scope>
    <source>
        <strain evidence="7">YIM 132084</strain>
    </source>
</reference>
<evidence type="ECO:0000256" key="5">
    <source>
        <dbReference type="SAM" id="Phobius"/>
    </source>
</evidence>
<evidence type="ECO:0000313" key="8">
    <source>
        <dbReference type="Proteomes" id="UP000663792"/>
    </source>
</evidence>
<protein>
    <submittedName>
        <fullName evidence="7">Thiamine pyrophosphokinase</fullName>
    </submittedName>
</protein>
<dbReference type="GO" id="GO:0009229">
    <property type="term" value="P:thiamine diphosphate biosynthetic process"/>
    <property type="evidence" value="ECO:0007669"/>
    <property type="project" value="InterPro"/>
</dbReference>
<keyword evidence="3" id="KW-0418">Kinase</keyword>
<keyword evidence="4" id="KW-0067">ATP-binding</keyword>
<keyword evidence="8" id="KW-1185">Reference proteome</keyword>
<name>A0A938YGR7_9ACTN</name>
<dbReference type="AlphaFoldDB" id="A0A938YGR7"/>
<feature type="transmembrane region" description="Helical" evidence="5">
    <location>
        <begin position="339"/>
        <end position="361"/>
    </location>
</feature>
<evidence type="ECO:0000256" key="3">
    <source>
        <dbReference type="ARBA" id="ARBA00022777"/>
    </source>
</evidence>
<dbReference type="InterPro" id="IPR022215">
    <property type="entry name" value="SteA-like_C"/>
</dbReference>
<evidence type="ECO:0000256" key="1">
    <source>
        <dbReference type="ARBA" id="ARBA00022679"/>
    </source>
</evidence>
<dbReference type="SUPFAM" id="SSF63999">
    <property type="entry name" value="Thiamin pyrophosphokinase, catalytic domain"/>
    <property type="match status" value="1"/>
</dbReference>
<dbReference type="EMBL" id="JAERWK010000031">
    <property type="protein sequence ID" value="MBM9469609.1"/>
    <property type="molecule type" value="Genomic_DNA"/>
</dbReference>
<dbReference type="GO" id="GO:0016301">
    <property type="term" value="F:kinase activity"/>
    <property type="evidence" value="ECO:0007669"/>
    <property type="project" value="UniProtKB-KW"/>
</dbReference>
<evidence type="ECO:0000313" key="7">
    <source>
        <dbReference type="EMBL" id="MBM9469609.1"/>
    </source>
</evidence>
<comment type="caution">
    <text evidence="7">The sequence shown here is derived from an EMBL/GenBank/DDBJ whole genome shotgun (WGS) entry which is preliminary data.</text>
</comment>
<evidence type="ECO:0000256" key="4">
    <source>
        <dbReference type="ARBA" id="ARBA00022840"/>
    </source>
</evidence>
<dbReference type="GO" id="GO:0004788">
    <property type="term" value="F:thiamine diphosphokinase activity"/>
    <property type="evidence" value="ECO:0007669"/>
    <property type="project" value="InterPro"/>
</dbReference>
<dbReference type="InterPro" id="IPR047795">
    <property type="entry name" value="Put_SteA-like"/>
</dbReference>
<sequence>MKLLSRQSRALPGVTGVARVSRRTPTLLGRVGPRDIVVIDHQDIDRPTAEALVRAGVVAVVNAAPSISGRYPNAGPEILLAAGVLLVDEVGGGVFGRIKEGARLRVHEGTVYSGEDVVAEGIAQTPESVADLMIEARTGMGAQLEAFAANAIEFMKRERGLLLDGIGIPAVGVRMRGRPVVVVAASADTRAQLKSLKKYIAEDKPVLVGLDAGADALRTAGYTPDLIIGNPEHIDADTLRCGAEVVLPAHIDGHAPGLERLQDLGVGAVTFPASGTAEDLALLLVDAHEAALIVTVGLRATLTDLLDRGRGASNFLVRMRVANKLVDAPALATVYRPRISWWVVLLPVLAAAAAIVVALLVSDVSGAYWGLIVQWWNDLVDWVRGLFS</sequence>